<feature type="domain" description="NADH:quinone oxidoreductase/Mrp antiporter transmembrane" evidence="20">
    <location>
        <begin position="24"/>
        <end position="81"/>
    </location>
</feature>
<keyword evidence="8 18" id="KW-0812">Transmembrane</keyword>
<keyword evidence="6" id="KW-0813">Transport</keyword>
<feature type="transmembrane region" description="Helical" evidence="18">
    <location>
        <begin position="261"/>
        <end position="281"/>
    </location>
</feature>
<comment type="function">
    <text evidence="18">Core subunit of the mitochondrial membrane respiratory chain NADH dehydrogenase (Complex I) which catalyzes electron transfer from NADH through the respiratory chain, using ubiquinone as an electron acceptor. Essential for the catalytic activity and assembly of complex I.</text>
</comment>
<evidence type="ECO:0000256" key="12">
    <source>
        <dbReference type="ARBA" id="ARBA00022989"/>
    </source>
</evidence>
<dbReference type="Pfam" id="PF00361">
    <property type="entry name" value="Proton_antipo_M"/>
    <property type="match status" value="2"/>
</dbReference>
<keyword evidence="10 18" id="KW-1278">Translocase</keyword>
<feature type="transmembrane region" description="Helical" evidence="18">
    <location>
        <begin position="189"/>
        <end position="209"/>
    </location>
</feature>
<evidence type="ECO:0000256" key="1">
    <source>
        <dbReference type="ARBA" id="ARBA00003257"/>
    </source>
</evidence>
<feature type="transmembrane region" description="Helical" evidence="18">
    <location>
        <begin position="87"/>
        <end position="105"/>
    </location>
</feature>
<evidence type="ECO:0000256" key="13">
    <source>
        <dbReference type="ARBA" id="ARBA00023027"/>
    </source>
</evidence>
<evidence type="ECO:0000256" key="6">
    <source>
        <dbReference type="ARBA" id="ARBA00022448"/>
    </source>
</evidence>
<evidence type="ECO:0000256" key="2">
    <source>
        <dbReference type="ARBA" id="ARBA00004448"/>
    </source>
</evidence>
<comment type="similarity">
    <text evidence="3 18">Belongs to the complex I subunit 2 family.</text>
</comment>
<dbReference type="GO" id="GO:0008137">
    <property type="term" value="F:NADH dehydrogenase (ubiquinone) activity"/>
    <property type="evidence" value="ECO:0007669"/>
    <property type="project" value="UniProtKB-EC"/>
</dbReference>
<comment type="subcellular location">
    <subcellularLocation>
        <location evidence="2 18">Mitochondrion inner membrane</location>
        <topology evidence="2 18">Multi-pass membrane protein</topology>
    </subcellularLocation>
</comment>
<evidence type="ECO:0000256" key="19">
    <source>
        <dbReference type="SAM" id="SignalP"/>
    </source>
</evidence>
<evidence type="ECO:0000256" key="15">
    <source>
        <dbReference type="ARBA" id="ARBA00023128"/>
    </source>
</evidence>
<feature type="transmembrane region" description="Helical" evidence="18">
    <location>
        <begin position="141"/>
        <end position="159"/>
    </location>
</feature>
<proteinExistence type="inferred from homology"/>
<evidence type="ECO:0000256" key="4">
    <source>
        <dbReference type="ARBA" id="ARBA00012944"/>
    </source>
</evidence>
<keyword evidence="12 18" id="KW-1133">Transmembrane helix</keyword>
<evidence type="ECO:0000256" key="3">
    <source>
        <dbReference type="ARBA" id="ARBA00007012"/>
    </source>
</evidence>
<keyword evidence="13 18" id="KW-0520">NAD</keyword>
<dbReference type="PANTHER" id="PTHR46552:SF1">
    <property type="entry name" value="NADH-UBIQUINONE OXIDOREDUCTASE CHAIN 2"/>
    <property type="match status" value="1"/>
</dbReference>
<keyword evidence="11 18" id="KW-0249">Electron transport</keyword>
<evidence type="ECO:0000256" key="5">
    <source>
        <dbReference type="ARBA" id="ARBA00021008"/>
    </source>
</evidence>
<evidence type="ECO:0000259" key="20">
    <source>
        <dbReference type="Pfam" id="PF00361"/>
    </source>
</evidence>
<keyword evidence="14 18" id="KW-0830">Ubiquinone</keyword>
<feature type="chain" id="PRO_5021339790" description="NADH-ubiquinone oxidoreductase chain 2" evidence="19">
    <location>
        <begin position="25"/>
        <end position="328"/>
    </location>
</feature>
<geneLocation type="mitochondrion" evidence="21"/>
<evidence type="ECO:0000256" key="18">
    <source>
        <dbReference type="RuleBase" id="RU003403"/>
    </source>
</evidence>
<evidence type="ECO:0000256" key="14">
    <source>
        <dbReference type="ARBA" id="ARBA00023075"/>
    </source>
</evidence>
<gene>
    <name evidence="21" type="primary">nad2</name>
</gene>
<feature type="transmembrane region" description="Helical" evidence="18">
    <location>
        <begin position="229"/>
        <end position="249"/>
    </location>
</feature>
<keyword evidence="7 18" id="KW-0679">Respiratory chain</keyword>
<keyword evidence="9 18" id="KW-0999">Mitochondrion inner membrane</keyword>
<comment type="function">
    <text evidence="1">Core subunit of the mitochondrial membrane respiratory chain NADH dehydrogenase (Complex I) that is believed to belong to the minimal assembly required for catalysis. Complex I functions in the transfer of electrons from NADH to the respiratory chain. The immediate electron acceptor for the enzyme is believed to be ubiquinone.</text>
</comment>
<name>A0A4Y5QM16_9EUCA</name>
<dbReference type="InterPro" id="IPR001750">
    <property type="entry name" value="ND/Mrp_TM"/>
</dbReference>
<keyword evidence="15 18" id="KW-0496">Mitochondrion</keyword>
<evidence type="ECO:0000256" key="11">
    <source>
        <dbReference type="ARBA" id="ARBA00022982"/>
    </source>
</evidence>
<feature type="domain" description="NADH:quinone oxidoreductase/Mrp antiporter transmembrane" evidence="20">
    <location>
        <begin position="87"/>
        <end position="274"/>
    </location>
</feature>
<evidence type="ECO:0000256" key="8">
    <source>
        <dbReference type="ARBA" id="ARBA00022692"/>
    </source>
</evidence>
<evidence type="ECO:0000313" key="21">
    <source>
        <dbReference type="EMBL" id="QCX31791.1"/>
    </source>
</evidence>
<evidence type="ECO:0000256" key="17">
    <source>
        <dbReference type="ARBA" id="ARBA00049551"/>
    </source>
</evidence>
<organism evidence="21">
    <name type="scientific">Strahlaxius plectrorhynchus</name>
    <dbReference type="NCBI Taxonomy" id="2302681"/>
    <lineage>
        <taxon>Eukaryota</taxon>
        <taxon>Metazoa</taxon>
        <taxon>Ecdysozoa</taxon>
        <taxon>Arthropoda</taxon>
        <taxon>Crustacea</taxon>
        <taxon>Multicrustacea</taxon>
        <taxon>Malacostraca</taxon>
        <taxon>Eumalacostraca</taxon>
        <taxon>Eucarida</taxon>
        <taxon>Decapoda</taxon>
        <taxon>Pleocyemata</taxon>
        <taxon>Axiidea</taxon>
        <taxon>Strahlaxiidae</taxon>
        <taxon>Strahlaxius</taxon>
    </lineage>
</organism>
<keyword evidence="19" id="KW-0732">Signal</keyword>
<evidence type="ECO:0000256" key="10">
    <source>
        <dbReference type="ARBA" id="ARBA00022967"/>
    </source>
</evidence>
<feature type="transmembrane region" description="Helical" evidence="18">
    <location>
        <begin position="60"/>
        <end position="80"/>
    </location>
</feature>
<accession>A0A4Y5QM16</accession>
<comment type="catalytic activity">
    <reaction evidence="17 18">
        <text>a ubiquinone + NADH + 5 H(+)(in) = a ubiquinol + NAD(+) + 4 H(+)(out)</text>
        <dbReference type="Rhea" id="RHEA:29091"/>
        <dbReference type="Rhea" id="RHEA-COMP:9565"/>
        <dbReference type="Rhea" id="RHEA-COMP:9566"/>
        <dbReference type="ChEBI" id="CHEBI:15378"/>
        <dbReference type="ChEBI" id="CHEBI:16389"/>
        <dbReference type="ChEBI" id="CHEBI:17976"/>
        <dbReference type="ChEBI" id="CHEBI:57540"/>
        <dbReference type="ChEBI" id="CHEBI:57945"/>
        <dbReference type="EC" id="7.1.1.2"/>
    </reaction>
</comment>
<sequence length="328" mass="37050">MMISSSSVMFLTMLVSGIVLSVSADSWFGAWCGLELNMMSFIPFICFKDNQYTAEAALKYFLVQAFGSSMLIFSAMSLMYYSAFTKVICVSLLLKLGAAPLHFWFPQVLEGLSWPQCAVLMTLQKVAPMVLLTYVMKESVYIIYFSAILSALVGAFGGINQTMLRKLLAYSSINHMSWMLFALKMSENIWFMYFIMYSIISISIVVLFHNQGIIYMSQLVNTDSSFSTFISFMGLLSLGGLPPFTGFLPKWFIVQELSSNGIMIPLIILFLTSLVTLYYYLRVTYFHLVLMSSKLKWVSSFDSSRSGIIFFSVLNLYGLAVPSLFFMI</sequence>
<dbReference type="GO" id="GO:0006120">
    <property type="term" value="P:mitochondrial electron transport, NADH to ubiquinone"/>
    <property type="evidence" value="ECO:0007669"/>
    <property type="project" value="InterPro"/>
</dbReference>
<reference evidence="21" key="1">
    <citation type="submission" date="2018-04" db="EMBL/GenBank/DDBJ databases">
        <title>Complete mitochondrial genome of Strahlaxius plectrorhynchus.</title>
        <authorList>
            <person name="Tan M.H."/>
            <person name="Gan H.M."/>
            <person name="Lee Y.P."/>
            <person name="Austin C.M."/>
        </authorList>
    </citation>
    <scope>NUCLEOTIDE SEQUENCE</scope>
</reference>
<keyword evidence="16 18" id="KW-0472">Membrane</keyword>
<protein>
    <recommendedName>
        <fullName evidence="5 18">NADH-ubiquinone oxidoreductase chain 2</fullName>
        <ecNumber evidence="4 18">7.1.1.2</ecNumber>
    </recommendedName>
</protein>
<dbReference type="EMBL" id="MH234571">
    <property type="protein sequence ID" value="QCX31791.1"/>
    <property type="molecule type" value="Genomic_DNA"/>
</dbReference>
<feature type="signal peptide" evidence="19">
    <location>
        <begin position="1"/>
        <end position="24"/>
    </location>
</feature>
<dbReference type="InterPro" id="IPR003917">
    <property type="entry name" value="NADH_UbQ_OxRdtase_chain2"/>
</dbReference>
<feature type="transmembrane region" description="Helical" evidence="18">
    <location>
        <begin position="307"/>
        <end position="327"/>
    </location>
</feature>
<evidence type="ECO:0000256" key="7">
    <source>
        <dbReference type="ARBA" id="ARBA00022660"/>
    </source>
</evidence>
<dbReference type="AlphaFoldDB" id="A0A4Y5QM16"/>
<dbReference type="PRINTS" id="PR01436">
    <property type="entry name" value="NADHDHGNASE2"/>
</dbReference>
<evidence type="ECO:0000256" key="9">
    <source>
        <dbReference type="ARBA" id="ARBA00022792"/>
    </source>
</evidence>
<dbReference type="EC" id="7.1.1.2" evidence="4 18"/>
<dbReference type="GO" id="GO:0005743">
    <property type="term" value="C:mitochondrial inner membrane"/>
    <property type="evidence" value="ECO:0007669"/>
    <property type="project" value="UniProtKB-SubCell"/>
</dbReference>
<evidence type="ECO:0000256" key="16">
    <source>
        <dbReference type="ARBA" id="ARBA00023136"/>
    </source>
</evidence>
<dbReference type="PANTHER" id="PTHR46552">
    <property type="entry name" value="NADH-UBIQUINONE OXIDOREDUCTASE CHAIN 2"/>
    <property type="match status" value="1"/>
</dbReference>
<dbReference type="InterPro" id="IPR050175">
    <property type="entry name" value="Complex_I_Subunit_2"/>
</dbReference>